<dbReference type="GO" id="GO:0005739">
    <property type="term" value="C:mitochondrion"/>
    <property type="evidence" value="ECO:0007669"/>
    <property type="project" value="TreeGrafter"/>
</dbReference>
<keyword evidence="8" id="KW-0274">FAD</keyword>
<evidence type="ECO:0000256" key="10">
    <source>
        <dbReference type="ARBA" id="ARBA00047882"/>
    </source>
</evidence>
<keyword evidence="7" id="KW-0285">Flavoprotein</keyword>
<evidence type="ECO:0000313" key="15">
    <source>
        <dbReference type="EMBL" id="QHU11744.1"/>
    </source>
</evidence>
<dbReference type="InterPro" id="IPR015396">
    <property type="entry name" value="FadE_C"/>
</dbReference>
<evidence type="ECO:0000256" key="6">
    <source>
        <dbReference type="ARBA" id="ARBA00020144"/>
    </source>
</evidence>
<dbReference type="UniPathway" id="UPA00659"/>
<accession>A0A6C0K6L9</accession>
<dbReference type="Gene3D" id="2.40.110.10">
    <property type="entry name" value="Butyryl-CoA Dehydrogenase, subunit A, domain 2"/>
    <property type="match status" value="1"/>
</dbReference>
<dbReference type="GO" id="GO:0070991">
    <property type="term" value="F:medium-chain fatty acyl-CoA dehydrogenase activity"/>
    <property type="evidence" value="ECO:0007669"/>
    <property type="project" value="UniProtKB-EC"/>
</dbReference>
<dbReference type="Pfam" id="PF02771">
    <property type="entry name" value="Acyl-CoA_dh_N"/>
    <property type="match status" value="1"/>
</dbReference>
<name>A0A6C0K6L9_9ZZZZ</name>
<dbReference type="Pfam" id="PF00441">
    <property type="entry name" value="Acyl-CoA_dh_1"/>
    <property type="match status" value="1"/>
</dbReference>
<dbReference type="PANTHER" id="PTHR48083">
    <property type="entry name" value="MEDIUM-CHAIN SPECIFIC ACYL-COA DEHYDROGENASE, MITOCHONDRIAL-RELATED"/>
    <property type="match status" value="1"/>
</dbReference>
<comment type="cofactor">
    <cofactor evidence="1">
        <name>FAD</name>
        <dbReference type="ChEBI" id="CHEBI:57692"/>
    </cofactor>
</comment>
<feature type="domain" description="Acyl-CoA dehydrogenase/oxidase N-terminal" evidence="13">
    <location>
        <begin position="56"/>
        <end position="163"/>
    </location>
</feature>
<evidence type="ECO:0000256" key="5">
    <source>
        <dbReference type="ARBA" id="ARBA00012040"/>
    </source>
</evidence>
<dbReference type="InterPro" id="IPR036250">
    <property type="entry name" value="AcylCo_DH-like_C"/>
</dbReference>
<evidence type="ECO:0000256" key="2">
    <source>
        <dbReference type="ARBA" id="ARBA00005005"/>
    </source>
</evidence>
<protein>
    <recommendedName>
        <fullName evidence="6">Acyl-coenzyme A dehydrogenase</fullName>
        <ecNumber evidence="4">1.3.8.7</ecNumber>
        <ecNumber evidence="5">1.3.8.8</ecNumber>
    </recommendedName>
</protein>
<evidence type="ECO:0000256" key="1">
    <source>
        <dbReference type="ARBA" id="ARBA00001974"/>
    </source>
</evidence>
<organism evidence="15">
    <name type="scientific">viral metagenome</name>
    <dbReference type="NCBI Taxonomy" id="1070528"/>
    <lineage>
        <taxon>unclassified sequences</taxon>
        <taxon>metagenomes</taxon>
        <taxon>organismal metagenomes</taxon>
    </lineage>
</organism>
<evidence type="ECO:0000256" key="9">
    <source>
        <dbReference type="ARBA" id="ARBA00023002"/>
    </source>
</evidence>
<dbReference type="EC" id="1.3.8.7" evidence="4"/>
<dbReference type="EMBL" id="MN740789">
    <property type="protein sequence ID" value="QHU11744.1"/>
    <property type="molecule type" value="Genomic_DNA"/>
</dbReference>
<feature type="domain" description="Acyl-CoA dehydrogenase C-terminal bacterial-type" evidence="14">
    <location>
        <begin position="439"/>
        <end position="629"/>
    </location>
</feature>
<evidence type="ECO:0000259" key="14">
    <source>
        <dbReference type="Pfam" id="PF09317"/>
    </source>
</evidence>
<feature type="domain" description="Acyl-CoA dehydrogenase/oxidase C-terminal" evidence="12">
    <location>
        <begin position="285"/>
        <end position="432"/>
    </location>
</feature>
<evidence type="ECO:0000259" key="12">
    <source>
        <dbReference type="Pfam" id="PF00441"/>
    </source>
</evidence>
<comment type="catalytic activity">
    <reaction evidence="10">
        <text>a medium-chain 2,3-saturated fatty acyl-CoA + oxidized [electron-transfer flavoprotein] + H(+) = a medium-chain (2E)-enoyl-CoA + reduced [electron-transfer flavoprotein]</text>
        <dbReference type="Rhea" id="RHEA:14477"/>
        <dbReference type="Rhea" id="RHEA-COMP:10685"/>
        <dbReference type="Rhea" id="RHEA-COMP:10686"/>
        <dbReference type="ChEBI" id="CHEBI:15378"/>
        <dbReference type="ChEBI" id="CHEBI:57692"/>
        <dbReference type="ChEBI" id="CHEBI:58307"/>
        <dbReference type="ChEBI" id="CHEBI:83723"/>
        <dbReference type="ChEBI" id="CHEBI:83726"/>
        <dbReference type="EC" id="1.3.8.7"/>
    </reaction>
</comment>
<dbReference type="InterPro" id="IPR013786">
    <property type="entry name" value="AcylCoA_DH/ox_N"/>
</dbReference>
<dbReference type="PANTHER" id="PTHR48083:SF2">
    <property type="entry name" value="MEDIUM-CHAIN SPECIFIC ACYL-COA DEHYDROGENASE, MITOCHONDRIAL"/>
    <property type="match status" value="1"/>
</dbReference>
<evidence type="ECO:0000256" key="3">
    <source>
        <dbReference type="ARBA" id="ARBA00009347"/>
    </source>
</evidence>
<evidence type="ECO:0000256" key="11">
    <source>
        <dbReference type="ARBA" id="ARBA00049247"/>
    </source>
</evidence>
<dbReference type="Pfam" id="PF09317">
    <property type="entry name" value="ACDH_C"/>
    <property type="match status" value="1"/>
</dbReference>
<comment type="pathway">
    <text evidence="2">Lipid metabolism; fatty acid beta-oxidation.</text>
</comment>
<dbReference type="NCBIfam" id="NF007000">
    <property type="entry name" value="PRK09463.1"/>
    <property type="match status" value="1"/>
</dbReference>
<dbReference type="GO" id="GO:0004466">
    <property type="term" value="F:long-chain fatty acyl-CoA dehydrogenase activity"/>
    <property type="evidence" value="ECO:0007669"/>
    <property type="project" value="UniProtKB-EC"/>
</dbReference>
<dbReference type="GO" id="GO:0051793">
    <property type="term" value="P:medium-chain fatty acid catabolic process"/>
    <property type="evidence" value="ECO:0007669"/>
    <property type="project" value="TreeGrafter"/>
</dbReference>
<dbReference type="SUPFAM" id="SSF47203">
    <property type="entry name" value="Acyl-CoA dehydrogenase C-terminal domain-like"/>
    <property type="match status" value="1"/>
</dbReference>
<comment type="catalytic activity">
    <reaction evidence="11">
        <text>a long-chain 2,3-saturated fatty acyl-CoA + oxidized [electron-transfer flavoprotein] + H(+) = a long-chain (2E)-enoyl-CoA + reduced [electron-transfer flavoprotein]</text>
        <dbReference type="Rhea" id="RHEA:17721"/>
        <dbReference type="Rhea" id="RHEA-COMP:10685"/>
        <dbReference type="Rhea" id="RHEA-COMP:10686"/>
        <dbReference type="ChEBI" id="CHEBI:15378"/>
        <dbReference type="ChEBI" id="CHEBI:57692"/>
        <dbReference type="ChEBI" id="CHEBI:58307"/>
        <dbReference type="ChEBI" id="CHEBI:83721"/>
        <dbReference type="ChEBI" id="CHEBI:83727"/>
        <dbReference type="EC" id="1.3.8.8"/>
    </reaction>
</comment>
<dbReference type="EC" id="1.3.8.8" evidence="5"/>
<reference evidence="15" key="1">
    <citation type="journal article" date="2020" name="Nature">
        <title>Giant virus diversity and host interactions through global metagenomics.</title>
        <authorList>
            <person name="Schulz F."/>
            <person name="Roux S."/>
            <person name="Paez-Espino D."/>
            <person name="Jungbluth S."/>
            <person name="Walsh D.A."/>
            <person name="Denef V.J."/>
            <person name="McMahon K.D."/>
            <person name="Konstantinidis K.T."/>
            <person name="Eloe-Fadrosh E.A."/>
            <person name="Kyrpides N.C."/>
            <person name="Woyke T."/>
        </authorList>
    </citation>
    <scope>NUCLEOTIDE SEQUENCE</scope>
    <source>
        <strain evidence="15">GVMAG-S-1101169-75</strain>
    </source>
</reference>
<dbReference type="InterPro" id="IPR009075">
    <property type="entry name" value="AcylCo_DH/oxidase_C"/>
</dbReference>
<evidence type="ECO:0000256" key="8">
    <source>
        <dbReference type="ARBA" id="ARBA00022827"/>
    </source>
</evidence>
<sequence length="684" mass="76920">MHRFTQWSRRMLPKISDTERVALESGTVSLDRFFFKGERLSAASLVKMIPCPRRDEDNPINKMVEQFCRSLDDEKIMTQKKIPETIFESLKQTRLLGMIIPKKYNGLELNHHDQSQIVQKISTASSTVGILVMVPNSLGPAELLLKYGTPEQKEQYLPGLASADLIPCFGLTGPLSGSDAASMKDKGTVFRGKDGTLSIRLHLEKRYITLAPIANLVGVAFHLEDPQNLLSTGKTGITVALVPAKELVTGPHHRPMDVPFPNGTIHAEDVEIPVSYIIGGEKRAGEGWRMLMECLAVGRAVSLPAGAVGNAKLASLYTGSYAVFRTQFRKMIGDMEGVQEKLALMASETLKLTAMQHMTNSLLDQGHKPSVISAIIKYESTERSRKILLAGMDVVAGAAICKGPRNLLANMYQSVPIGITVEGSNTLTRSLIIFGQGLIRSHPYLKDMIDHLMAHEDKQFLRLVGLLIRDNVYNTTACLYYQLIPASRNDNALINKYTHQFAVTANLMLLLGKQFKSNQILSGRMSDIMGSLYILQALEWWEIMYPEETNKALLRVARKEEILKINQAFRSFVDNFPLVLPRWFLKIITCTGVYRMPRVTNQDIVQASKTLTEDVATRNMLSKDIFHSERLSFFLKYHDEVRSYHEKRLLMRPGKEFQEEEDKTLEKIVLEGVTVDSFENEKKN</sequence>
<dbReference type="Gene3D" id="1.20.140.10">
    <property type="entry name" value="Butyryl-CoA Dehydrogenase, subunit A, domain 3"/>
    <property type="match status" value="1"/>
</dbReference>
<dbReference type="InterPro" id="IPR046373">
    <property type="entry name" value="Acyl-CoA_Oxase/DH_mid-dom_sf"/>
</dbReference>
<dbReference type="GO" id="GO:0050660">
    <property type="term" value="F:flavin adenine dinucleotide binding"/>
    <property type="evidence" value="ECO:0007669"/>
    <property type="project" value="InterPro"/>
</dbReference>
<dbReference type="InterPro" id="IPR050741">
    <property type="entry name" value="Acyl-CoA_dehydrogenase"/>
</dbReference>
<dbReference type="GO" id="GO:0033539">
    <property type="term" value="P:fatty acid beta-oxidation using acyl-CoA dehydrogenase"/>
    <property type="evidence" value="ECO:0007669"/>
    <property type="project" value="InterPro"/>
</dbReference>
<evidence type="ECO:0000259" key="13">
    <source>
        <dbReference type="Pfam" id="PF02771"/>
    </source>
</evidence>
<dbReference type="InterPro" id="IPR009100">
    <property type="entry name" value="AcylCoA_DH/oxidase_NM_dom_sf"/>
</dbReference>
<dbReference type="AlphaFoldDB" id="A0A6C0K6L9"/>
<dbReference type="InterPro" id="IPR037069">
    <property type="entry name" value="AcylCoA_DH/ox_N_sf"/>
</dbReference>
<proteinExistence type="inferred from homology"/>
<keyword evidence="9" id="KW-0560">Oxidoreductase</keyword>
<comment type="similarity">
    <text evidence="3">Belongs to the acyl-CoA dehydrogenase family.</text>
</comment>
<dbReference type="Gene3D" id="1.10.540.10">
    <property type="entry name" value="Acyl-CoA dehydrogenase/oxidase, N-terminal domain"/>
    <property type="match status" value="1"/>
</dbReference>
<dbReference type="SUPFAM" id="SSF56645">
    <property type="entry name" value="Acyl-CoA dehydrogenase NM domain-like"/>
    <property type="match status" value="1"/>
</dbReference>
<evidence type="ECO:0000256" key="4">
    <source>
        <dbReference type="ARBA" id="ARBA00012033"/>
    </source>
</evidence>
<evidence type="ECO:0000256" key="7">
    <source>
        <dbReference type="ARBA" id="ARBA00022630"/>
    </source>
</evidence>